<dbReference type="InterPro" id="IPR000120">
    <property type="entry name" value="Amidase"/>
</dbReference>
<keyword evidence="4" id="KW-1185">Reference proteome</keyword>
<dbReference type="EMBL" id="JAYDYW010000002">
    <property type="protein sequence ID" value="MEE1672443.1"/>
    <property type="molecule type" value="Genomic_DNA"/>
</dbReference>
<dbReference type="EC" id="3.5.1.54" evidence="3"/>
<feature type="domain" description="Allophanate hydrolase C-terminal" evidence="2">
    <location>
        <begin position="481"/>
        <end position="604"/>
    </location>
</feature>
<evidence type="ECO:0000259" key="1">
    <source>
        <dbReference type="Pfam" id="PF01425"/>
    </source>
</evidence>
<dbReference type="RefSeq" id="WP_329773798.1">
    <property type="nucleotide sequence ID" value="NZ_JAYDYW010000002.1"/>
</dbReference>
<dbReference type="GO" id="GO:0004039">
    <property type="term" value="F:allophanate hydrolase activity"/>
    <property type="evidence" value="ECO:0007669"/>
    <property type="project" value="UniProtKB-EC"/>
</dbReference>
<dbReference type="PANTHER" id="PTHR11895:SF169">
    <property type="entry name" value="GLUTAMYL-TRNA(GLN) AMIDOTRANSFERASE"/>
    <property type="match status" value="1"/>
</dbReference>
<feature type="domain" description="Amidase" evidence="1">
    <location>
        <begin position="27"/>
        <end position="445"/>
    </location>
</feature>
<dbReference type="NCBIfam" id="NF006043">
    <property type="entry name" value="PRK08186.1"/>
    <property type="match status" value="1"/>
</dbReference>
<dbReference type="Gene3D" id="3.10.490.10">
    <property type="entry name" value="Gamma-glutamyl cyclotransferase-like"/>
    <property type="match status" value="1"/>
</dbReference>
<keyword evidence="3" id="KW-0378">Hydrolase</keyword>
<dbReference type="NCBIfam" id="TIGR02713">
    <property type="entry name" value="allophanate_hyd"/>
    <property type="match status" value="1"/>
</dbReference>
<accession>A0ABU7FZE7</accession>
<dbReference type="PANTHER" id="PTHR11895">
    <property type="entry name" value="TRANSAMIDASE"/>
    <property type="match status" value="1"/>
</dbReference>
<dbReference type="InterPro" id="IPR036928">
    <property type="entry name" value="AS_sf"/>
</dbReference>
<dbReference type="InterPro" id="IPR023631">
    <property type="entry name" value="Amidase_dom"/>
</dbReference>
<dbReference type="InterPro" id="IPR053844">
    <property type="entry name" value="AH_C"/>
</dbReference>
<evidence type="ECO:0000313" key="3">
    <source>
        <dbReference type="EMBL" id="MEE1672443.1"/>
    </source>
</evidence>
<dbReference type="SUPFAM" id="SSF75304">
    <property type="entry name" value="Amidase signature (AS) enzymes"/>
    <property type="match status" value="1"/>
</dbReference>
<gene>
    <name evidence="3" type="primary">atzF</name>
    <name evidence="3" type="ORF">SNR37_001764</name>
</gene>
<sequence>MTKSTYTISQLREAYLSKQFSAKQYLQQKLAAVKSDSNNCWISTISEQQLADYLEGLAQQDIADLPLYGVPFAIKDNIDLDQLQTTAGCKEYSYQPSDSAFVVKQLIAAGAVPLGKTNLDQFATGLVGTRSPWGAVKNSFDPSMISGGSSSGSAVSVALGQVCFSLGTDTAGSGRVPAALNNILGLKATKGLLSCSGVVPACKSLDCVTLFAHTSDDLNVLLDVAGQYDEEDCYARPNQASNQAQHYQPLQELTSLKIGVPKVSDLAFFDNPETEKLFKQSLKQLERLGAELVELDFEPFLAAAKLLYEGPWVAERYAAIQDFFEKDPSQCLPVIQTIIGGATKHKAVDAFKAFYQLQAYKVVCDQLVNQVDAIVTPTAGSTYSIAQLQEDPIQLNSNMGYYTNFMNLLDYSAVAVPAGFYQSQQGNTHSFGITLFSDAYCDRKILSMAALIQQDNGFSLGASKQALPALQTPASIEDDYMELAVCGAHLSGLPLNGQLTERAGQLVKATQSAAKYKLYALAGGPPARPGMIRDEENGVAIAVEVWRLPKQHLGSFLQGIPHPLGLGKIELSDGTWVNSFICEGYATNTAKDVSEFAGWRAYLASL</sequence>
<dbReference type="InterPro" id="IPR014085">
    <property type="entry name" value="Allophanate_hydrolase"/>
</dbReference>
<reference evidence="3 4" key="2">
    <citation type="submission" date="2023-12" db="EMBL/GenBank/DDBJ databases">
        <authorList>
            <consortium name="Cladostephus spongiosus"/>
            <person name="Lorente B."/>
            <person name="Cabral C."/>
            <person name="Frias J."/>
            <person name="Faria J."/>
            <person name="Toubarro D."/>
        </authorList>
    </citation>
    <scope>NUCLEOTIDE SEQUENCE [LARGE SCALE GENOMIC DNA]</scope>
    <source>
        <strain evidence="3 4">ZMCS4</strain>
    </source>
</reference>
<dbReference type="Gene3D" id="3.90.1300.10">
    <property type="entry name" value="Amidase signature (AS) domain"/>
    <property type="match status" value="1"/>
</dbReference>
<dbReference type="Pfam" id="PF01425">
    <property type="entry name" value="Amidase"/>
    <property type="match status" value="1"/>
</dbReference>
<reference evidence="4" key="1">
    <citation type="submission" date="2023-07" db="EMBL/GenBank/DDBJ databases">
        <title>Draft genome sequence of Agarivorans aestuarii strain ZMCS4, a CAZymes producing bacteria isolated from the marine brown algae Clodostephus spongiosus.</title>
        <authorList>
            <person name="Lorente B."/>
            <person name="Cabral C."/>
            <person name="Frias J."/>
            <person name="Faria J."/>
            <person name="Toubarro D."/>
        </authorList>
    </citation>
    <scope>NUCLEOTIDE SEQUENCE [LARGE SCALE GENOMIC DNA]</scope>
    <source>
        <strain evidence="4">ZMCS4</strain>
    </source>
</reference>
<name>A0ABU7FZE7_9ALTE</name>
<dbReference type="Proteomes" id="UP001310248">
    <property type="component" value="Unassembled WGS sequence"/>
</dbReference>
<organism evidence="3 4">
    <name type="scientific">Agarivorans aestuarii</name>
    <dbReference type="NCBI Taxonomy" id="1563703"/>
    <lineage>
        <taxon>Bacteria</taxon>
        <taxon>Pseudomonadati</taxon>
        <taxon>Pseudomonadota</taxon>
        <taxon>Gammaproteobacteria</taxon>
        <taxon>Alteromonadales</taxon>
        <taxon>Alteromonadaceae</taxon>
        <taxon>Agarivorans</taxon>
    </lineage>
</organism>
<proteinExistence type="predicted"/>
<comment type="caution">
    <text evidence="3">The sequence shown here is derived from an EMBL/GenBank/DDBJ whole genome shotgun (WGS) entry which is preliminary data.</text>
</comment>
<evidence type="ECO:0000313" key="4">
    <source>
        <dbReference type="Proteomes" id="UP001310248"/>
    </source>
</evidence>
<evidence type="ECO:0000259" key="2">
    <source>
        <dbReference type="Pfam" id="PF21986"/>
    </source>
</evidence>
<dbReference type="Pfam" id="PF21986">
    <property type="entry name" value="AH_C"/>
    <property type="match status" value="1"/>
</dbReference>
<dbReference type="Gene3D" id="1.20.58.1700">
    <property type="match status" value="1"/>
</dbReference>
<protein>
    <submittedName>
        <fullName evidence="3">Allophanate hydrolase</fullName>
        <ecNumber evidence="3">3.5.1.54</ecNumber>
    </submittedName>
</protein>